<dbReference type="Proteomes" id="UP000499080">
    <property type="component" value="Unassembled WGS sequence"/>
</dbReference>
<proteinExistence type="predicted"/>
<evidence type="ECO:0000313" key="1">
    <source>
        <dbReference type="EMBL" id="GBN78981.1"/>
    </source>
</evidence>
<organism evidence="1 2">
    <name type="scientific">Araneus ventricosus</name>
    <name type="common">Orbweaver spider</name>
    <name type="synonym">Epeira ventricosa</name>
    <dbReference type="NCBI Taxonomy" id="182803"/>
    <lineage>
        <taxon>Eukaryota</taxon>
        <taxon>Metazoa</taxon>
        <taxon>Ecdysozoa</taxon>
        <taxon>Arthropoda</taxon>
        <taxon>Chelicerata</taxon>
        <taxon>Arachnida</taxon>
        <taxon>Araneae</taxon>
        <taxon>Araneomorphae</taxon>
        <taxon>Entelegynae</taxon>
        <taxon>Araneoidea</taxon>
        <taxon>Araneidae</taxon>
        <taxon>Araneus</taxon>
    </lineage>
</organism>
<feature type="non-terminal residue" evidence="1">
    <location>
        <position position="59"/>
    </location>
</feature>
<gene>
    <name evidence="1" type="ORF">AVEN_2870_1</name>
</gene>
<accession>A0A4Y2RTD6</accession>
<name>A0A4Y2RTD6_ARAVE</name>
<sequence length="59" mass="6866">MPRLGGLVVRFWLREWRVPSWEPDSTKDPPLIKAMCTLYLMSWVRRSPALVVRILGGEV</sequence>
<protein>
    <submittedName>
        <fullName evidence="1">Uncharacterized protein</fullName>
    </submittedName>
</protein>
<reference evidence="1 2" key="1">
    <citation type="journal article" date="2019" name="Sci. Rep.">
        <title>Orb-weaving spider Araneus ventricosus genome elucidates the spidroin gene catalogue.</title>
        <authorList>
            <person name="Kono N."/>
            <person name="Nakamura H."/>
            <person name="Ohtoshi R."/>
            <person name="Moran D.A.P."/>
            <person name="Shinohara A."/>
            <person name="Yoshida Y."/>
            <person name="Fujiwara M."/>
            <person name="Mori M."/>
            <person name="Tomita M."/>
            <person name="Arakawa K."/>
        </authorList>
    </citation>
    <scope>NUCLEOTIDE SEQUENCE [LARGE SCALE GENOMIC DNA]</scope>
</reference>
<dbReference type="EMBL" id="BGPR01018367">
    <property type="protein sequence ID" value="GBN78981.1"/>
    <property type="molecule type" value="Genomic_DNA"/>
</dbReference>
<keyword evidence="2" id="KW-1185">Reference proteome</keyword>
<evidence type="ECO:0000313" key="2">
    <source>
        <dbReference type="Proteomes" id="UP000499080"/>
    </source>
</evidence>
<comment type="caution">
    <text evidence="1">The sequence shown here is derived from an EMBL/GenBank/DDBJ whole genome shotgun (WGS) entry which is preliminary data.</text>
</comment>
<dbReference type="AlphaFoldDB" id="A0A4Y2RTD6"/>